<feature type="domain" description="Tyrosinase copper-binding" evidence="7">
    <location>
        <begin position="90"/>
        <end position="107"/>
    </location>
</feature>
<evidence type="ECO:0000259" key="7">
    <source>
        <dbReference type="PROSITE" id="PS00497"/>
    </source>
</evidence>
<protein>
    <recommendedName>
        <fullName evidence="7 8">Tyrosinase copper-binding domain-containing protein</fullName>
    </recommendedName>
</protein>
<dbReference type="PRINTS" id="PR00092">
    <property type="entry name" value="TYROSINASE"/>
</dbReference>
<keyword evidence="4" id="KW-0186">Copper</keyword>
<keyword evidence="5" id="KW-0503">Monooxygenase</keyword>
<evidence type="ECO:0000256" key="4">
    <source>
        <dbReference type="ARBA" id="ARBA00023008"/>
    </source>
</evidence>
<feature type="domain" description="Tyrosinase copper-binding" evidence="8">
    <location>
        <begin position="322"/>
        <end position="333"/>
    </location>
</feature>
<keyword evidence="2" id="KW-0479">Metal-binding</keyword>
<evidence type="ECO:0000256" key="1">
    <source>
        <dbReference type="ARBA" id="ARBA00001973"/>
    </source>
</evidence>
<evidence type="ECO:0000256" key="5">
    <source>
        <dbReference type="ARBA" id="ARBA00023033"/>
    </source>
</evidence>
<name>A0A0D6R7V1_ARACU</name>
<dbReference type="InterPro" id="IPR002227">
    <property type="entry name" value="Tyrosinase_Cu-bd"/>
</dbReference>
<dbReference type="InterPro" id="IPR008922">
    <property type="entry name" value="Di-copper_centre_dom_sf"/>
</dbReference>
<feature type="compositionally biased region" description="Basic and acidic residues" evidence="6">
    <location>
        <begin position="435"/>
        <end position="453"/>
    </location>
</feature>
<dbReference type="PROSITE" id="PS00497">
    <property type="entry name" value="TYROSINASE_1"/>
    <property type="match status" value="1"/>
</dbReference>
<dbReference type="InterPro" id="IPR041640">
    <property type="entry name" value="Tyrosinase_C"/>
</dbReference>
<dbReference type="Pfam" id="PF18132">
    <property type="entry name" value="Tyrosinase_C"/>
    <property type="match status" value="1"/>
</dbReference>
<feature type="region of interest" description="Disordered" evidence="6">
    <location>
        <begin position="426"/>
        <end position="453"/>
    </location>
</feature>
<dbReference type="PANTHER" id="PTHR11474:SF76">
    <property type="entry name" value="SHKT DOMAIN-CONTAINING PROTEIN"/>
    <property type="match status" value="1"/>
</dbReference>
<proteinExistence type="predicted"/>
<reference evidence="9" key="1">
    <citation type="submission" date="2015-03" db="EMBL/GenBank/DDBJ databases">
        <title>A transcriptome of Araucaria cunninghamii, an australian fine timber species.</title>
        <authorList>
            <person name="Jing Yi C.J.Y."/>
            <person name="Yin San L.Y.S."/>
            <person name="Abdul Karim S.S."/>
            <person name="Wan Azmi N.N."/>
            <person name="Hercus R.R."/>
            <person name="Croft L.L."/>
        </authorList>
    </citation>
    <scope>NUCLEOTIDE SEQUENCE</scope>
    <source>
        <strain evidence="9">MI0301</strain>
        <tissue evidence="9">Leaf</tissue>
    </source>
</reference>
<keyword evidence="3" id="KW-0560">Oxidoreductase</keyword>
<evidence type="ECO:0000313" key="9">
    <source>
        <dbReference type="EMBL" id="JAG97960.1"/>
    </source>
</evidence>
<dbReference type="EMBL" id="GCKF01029884">
    <property type="protein sequence ID" value="JAG97960.1"/>
    <property type="molecule type" value="Transcribed_RNA"/>
</dbReference>
<evidence type="ECO:0000256" key="2">
    <source>
        <dbReference type="ARBA" id="ARBA00022723"/>
    </source>
</evidence>
<accession>A0A0D6R7V1</accession>
<evidence type="ECO:0000256" key="6">
    <source>
        <dbReference type="SAM" id="MobiDB-lite"/>
    </source>
</evidence>
<dbReference type="PROSITE" id="PS00498">
    <property type="entry name" value="TYROSINASE_2"/>
    <property type="match status" value="1"/>
</dbReference>
<dbReference type="SUPFAM" id="SSF48056">
    <property type="entry name" value="Di-copper centre-containing domain"/>
    <property type="match status" value="1"/>
</dbReference>
<dbReference type="InterPro" id="IPR050316">
    <property type="entry name" value="Tyrosinase/Hemocyanin"/>
</dbReference>
<comment type="cofactor">
    <cofactor evidence="1">
        <name>Cu(2+)</name>
        <dbReference type="ChEBI" id="CHEBI:29036"/>
    </cofactor>
</comment>
<feature type="compositionally biased region" description="Basic and acidic residues" evidence="6">
    <location>
        <begin position="674"/>
        <end position="693"/>
    </location>
</feature>
<organism evidence="9">
    <name type="scientific">Araucaria cunninghamii</name>
    <name type="common">Hoop pine</name>
    <name type="synonym">Moreton Bay pine</name>
    <dbReference type="NCBI Taxonomy" id="56994"/>
    <lineage>
        <taxon>Eukaryota</taxon>
        <taxon>Viridiplantae</taxon>
        <taxon>Streptophyta</taxon>
        <taxon>Embryophyta</taxon>
        <taxon>Tracheophyta</taxon>
        <taxon>Spermatophyta</taxon>
        <taxon>Pinopsida</taxon>
        <taxon>Pinidae</taxon>
        <taxon>Conifers II</taxon>
        <taxon>Araucariales</taxon>
        <taxon>Araucariaceae</taxon>
        <taxon>Araucaria</taxon>
    </lineage>
</organism>
<sequence length="693" mass="78622">MVGQYYPILGIQPGRGPNGHVPVRMEVDEWWSSKKPIHISQHSLAIEALNKMYELSPHDKLSYYQIAGIHNQPIVPWDGAPFENKNYCMHSSPNFPTWHRPYVVLLEQKMYEVMVNEIIPEYHPEDQPELKHAADQWRFPFWDWATKKPQESGPPEYDVPKLIKEKYVEIRTPKGTEKVINPFWGFRMKDGVAMGDAKLAPDVVTREPFTRSSGTSRHAYEDGCKEELAFNTDEQKTGIQNNDGVVEELTQWKWQAGGSLTTSLRDWFYRILLITPYPNFATKKADIGAGKMTSCEDIHDVMHDWGGGSFGHMGAPAIGAMDPLFWLHHCNVDRMLDLWAGMHPQESKEWLSDDPDAVAPLIPFRSNQYGDYLNARDCWESEFFGYTYPETRKWIPAHQTDNKFDEKKMATELAKTLNLKYNSAAQAQKKSHLTKVRDPPSDKPISHPDAVIDTKSSKPVDEMINGDEHHGVKITNVPDGQKAEDVLPEVITAHDYIANVTFEKYALDGNPFTIRFFIGSVPKGSGRKTVGGALTQVGEIYNFVDPVEFDKGGCANCAKQKRERIQSSGSIALTNALLTRHKQQIPHDHESGEKHTLKSMDPEDVIPFLIKHFHWRVTDREGHIIDKSRILSLKVSVAMGTGEHYTDDSKLSNFTNYKILYDITKGSESGTGAHPDDNLFPDHEELSLEKPTA</sequence>
<dbReference type="Gene3D" id="2.60.310.20">
    <property type="match status" value="1"/>
</dbReference>
<dbReference type="Pfam" id="PF00264">
    <property type="entry name" value="Tyrosinase"/>
    <property type="match status" value="1"/>
</dbReference>
<feature type="region of interest" description="Disordered" evidence="6">
    <location>
        <begin position="667"/>
        <end position="693"/>
    </location>
</feature>
<dbReference type="GO" id="GO:0004497">
    <property type="term" value="F:monooxygenase activity"/>
    <property type="evidence" value="ECO:0007669"/>
    <property type="project" value="UniProtKB-KW"/>
</dbReference>
<dbReference type="AlphaFoldDB" id="A0A0D6R7V1"/>
<dbReference type="PANTHER" id="PTHR11474">
    <property type="entry name" value="TYROSINASE FAMILY MEMBER"/>
    <property type="match status" value="1"/>
</dbReference>
<evidence type="ECO:0000259" key="8">
    <source>
        <dbReference type="PROSITE" id="PS00498"/>
    </source>
</evidence>
<dbReference type="Gene3D" id="1.10.1280.10">
    <property type="entry name" value="Di-copper center containing domain from catechol oxidase"/>
    <property type="match status" value="1"/>
</dbReference>
<evidence type="ECO:0000256" key="3">
    <source>
        <dbReference type="ARBA" id="ARBA00023002"/>
    </source>
</evidence>
<dbReference type="GO" id="GO:0046872">
    <property type="term" value="F:metal ion binding"/>
    <property type="evidence" value="ECO:0007669"/>
    <property type="project" value="UniProtKB-KW"/>
</dbReference>